<protein>
    <recommendedName>
        <fullName evidence="6">Putative mRNA interferase YoeB</fullName>
    </recommendedName>
</protein>
<dbReference type="RefSeq" id="WP_090889773.1">
    <property type="nucleotide sequence ID" value="NZ_FOGG01000059.1"/>
</dbReference>
<evidence type="ECO:0000256" key="1">
    <source>
        <dbReference type="ARBA" id="ARBA00008172"/>
    </source>
</evidence>
<accession>A0A1H9W5R3</accession>
<dbReference type="OrthoDB" id="9801102at2"/>
<keyword evidence="8" id="KW-1185">Reference proteome</keyword>
<dbReference type="SUPFAM" id="SSF143011">
    <property type="entry name" value="RelE-like"/>
    <property type="match status" value="1"/>
</dbReference>
<dbReference type="GO" id="GO:0004519">
    <property type="term" value="F:endonuclease activity"/>
    <property type="evidence" value="ECO:0007669"/>
    <property type="project" value="UniProtKB-KW"/>
</dbReference>
<dbReference type="GO" id="GO:0045892">
    <property type="term" value="P:negative regulation of DNA-templated transcription"/>
    <property type="evidence" value="ECO:0007669"/>
    <property type="project" value="TreeGrafter"/>
</dbReference>
<evidence type="ECO:0000256" key="5">
    <source>
        <dbReference type="ARBA" id="ARBA00022801"/>
    </source>
</evidence>
<evidence type="ECO:0000256" key="4">
    <source>
        <dbReference type="ARBA" id="ARBA00022759"/>
    </source>
</evidence>
<dbReference type="STRING" id="390241.SAMN04488023_1596"/>
<keyword evidence="5" id="KW-0378">Hydrolase</keyword>
<dbReference type="GO" id="GO:0006401">
    <property type="term" value="P:RNA catabolic process"/>
    <property type="evidence" value="ECO:0007669"/>
    <property type="project" value="InterPro"/>
</dbReference>
<dbReference type="PANTHER" id="PTHR38039">
    <property type="entry name" value="TOXIN YOEB"/>
    <property type="match status" value="1"/>
</dbReference>
<gene>
    <name evidence="7" type="ORF">SAMN04488023_1596</name>
</gene>
<evidence type="ECO:0000256" key="3">
    <source>
        <dbReference type="ARBA" id="ARBA00022722"/>
    </source>
</evidence>
<dbReference type="InterPro" id="IPR009614">
    <property type="entry name" value="YoeB_toxin"/>
</dbReference>
<keyword evidence="4" id="KW-0255">Endonuclease</keyword>
<comment type="similarity">
    <text evidence="1">Belongs to the YoeB family.</text>
</comment>
<keyword evidence="2" id="KW-1277">Toxin-antitoxin system</keyword>
<sequence>MRIELIEDAITDFDFWKRSGNKAIQRRIQLLLADMLKNPFNGIGKPEILKYKLSGKWFRRINEEHRIIYEVIDEVIFIYSLKGHYNK</sequence>
<evidence type="ECO:0000256" key="6">
    <source>
        <dbReference type="ARBA" id="ARBA00030388"/>
    </source>
</evidence>
<dbReference type="InterPro" id="IPR035093">
    <property type="entry name" value="RelE/ParE_toxin_dom_sf"/>
</dbReference>
<dbReference type="Gene3D" id="3.30.2310.20">
    <property type="entry name" value="RelE-like"/>
    <property type="match status" value="1"/>
</dbReference>
<dbReference type="PANTHER" id="PTHR38039:SF1">
    <property type="entry name" value="TOXIN YOEB"/>
    <property type="match status" value="1"/>
</dbReference>
<organism evidence="7 8">
    <name type="scientific">Pedobacter rhizosphaerae</name>
    <dbReference type="NCBI Taxonomy" id="390241"/>
    <lineage>
        <taxon>Bacteria</taxon>
        <taxon>Pseudomonadati</taxon>
        <taxon>Bacteroidota</taxon>
        <taxon>Sphingobacteriia</taxon>
        <taxon>Sphingobacteriales</taxon>
        <taxon>Sphingobacteriaceae</taxon>
        <taxon>Pedobacter</taxon>
    </lineage>
</organism>
<proteinExistence type="inferred from homology"/>
<evidence type="ECO:0000256" key="2">
    <source>
        <dbReference type="ARBA" id="ARBA00022649"/>
    </source>
</evidence>
<name>A0A1H9W5R3_9SPHI</name>
<dbReference type="Pfam" id="PF06769">
    <property type="entry name" value="YoeB_toxin"/>
    <property type="match status" value="1"/>
</dbReference>
<dbReference type="Proteomes" id="UP000199572">
    <property type="component" value="Unassembled WGS sequence"/>
</dbReference>
<evidence type="ECO:0000313" key="8">
    <source>
        <dbReference type="Proteomes" id="UP000199572"/>
    </source>
</evidence>
<keyword evidence="3" id="KW-0540">Nuclease</keyword>
<dbReference type="GO" id="GO:0016787">
    <property type="term" value="F:hydrolase activity"/>
    <property type="evidence" value="ECO:0007669"/>
    <property type="project" value="UniProtKB-KW"/>
</dbReference>
<evidence type="ECO:0000313" key="7">
    <source>
        <dbReference type="EMBL" id="SES29124.1"/>
    </source>
</evidence>
<dbReference type="NCBIfam" id="TIGR02116">
    <property type="entry name" value="toxin_Txe_YoeB"/>
    <property type="match status" value="1"/>
</dbReference>
<dbReference type="AlphaFoldDB" id="A0A1H9W5R3"/>
<reference evidence="7 8" key="1">
    <citation type="submission" date="2016-10" db="EMBL/GenBank/DDBJ databases">
        <authorList>
            <person name="de Groot N.N."/>
        </authorList>
    </citation>
    <scope>NUCLEOTIDE SEQUENCE [LARGE SCALE GENOMIC DNA]</scope>
    <source>
        <strain evidence="7 8">DSM 18610</strain>
    </source>
</reference>
<dbReference type="EMBL" id="FOGG01000059">
    <property type="protein sequence ID" value="SES29124.1"/>
    <property type="molecule type" value="Genomic_DNA"/>
</dbReference>